<dbReference type="Pfam" id="PF00072">
    <property type="entry name" value="Response_reg"/>
    <property type="match status" value="1"/>
</dbReference>
<dbReference type="InterPro" id="IPR013656">
    <property type="entry name" value="PAS_4"/>
</dbReference>
<dbReference type="InterPro" id="IPR003594">
    <property type="entry name" value="HATPase_dom"/>
</dbReference>
<dbReference type="CDD" id="cd00130">
    <property type="entry name" value="PAS"/>
    <property type="match status" value="1"/>
</dbReference>
<dbReference type="InterPro" id="IPR036890">
    <property type="entry name" value="HATPase_C_sf"/>
</dbReference>
<organism evidence="11 12">
    <name type="scientific">Haloferax volcanii JCM 10717</name>
    <dbReference type="NCBI Taxonomy" id="1227458"/>
    <lineage>
        <taxon>Archaea</taxon>
        <taxon>Methanobacteriati</taxon>
        <taxon>Methanobacteriota</taxon>
        <taxon>Stenosarchaea group</taxon>
        <taxon>Halobacteria</taxon>
        <taxon>Halobacteriales</taxon>
        <taxon>Haloferacaceae</taxon>
        <taxon>Haloferax</taxon>
    </lineage>
</organism>
<dbReference type="InterPro" id="IPR035965">
    <property type="entry name" value="PAS-like_dom_sf"/>
</dbReference>
<dbReference type="SMART" id="SM00091">
    <property type="entry name" value="PAS"/>
    <property type="match status" value="1"/>
</dbReference>
<evidence type="ECO:0000256" key="3">
    <source>
        <dbReference type="ARBA" id="ARBA00022553"/>
    </source>
</evidence>
<dbReference type="Proteomes" id="UP000011577">
    <property type="component" value="Unassembled WGS sequence"/>
</dbReference>
<dbReference type="Gene3D" id="3.40.50.2300">
    <property type="match status" value="1"/>
</dbReference>
<name>M0ICX1_HALVO</name>
<dbReference type="PATRIC" id="fig|1227458.3.peg.666"/>
<evidence type="ECO:0000256" key="2">
    <source>
        <dbReference type="ARBA" id="ARBA00012438"/>
    </source>
</evidence>
<dbReference type="CDD" id="cd00075">
    <property type="entry name" value="HATPase"/>
    <property type="match status" value="1"/>
</dbReference>
<dbReference type="SUPFAM" id="SSF47384">
    <property type="entry name" value="Homodimeric domain of signal transducing histidine kinase"/>
    <property type="match status" value="1"/>
</dbReference>
<evidence type="ECO:0000259" key="8">
    <source>
        <dbReference type="PROSITE" id="PS50109"/>
    </source>
</evidence>
<dbReference type="InterPro" id="IPR050736">
    <property type="entry name" value="Sensor_HK_Regulatory"/>
</dbReference>
<evidence type="ECO:0000313" key="11">
    <source>
        <dbReference type="EMBL" id="ELZ93912.1"/>
    </source>
</evidence>
<dbReference type="NCBIfam" id="TIGR00229">
    <property type="entry name" value="sensory_box"/>
    <property type="match status" value="1"/>
</dbReference>
<protein>
    <recommendedName>
        <fullName evidence="2">histidine kinase</fullName>
        <ecNumber evidence="2">2.7.13.3</ecNumber>
    </recommendedName>
</protein>
<feature type="domain" description="PAC" evidence="10">
    <location>
        <begin position="264"/>
        <end position="315"/>
    </location>
</feature>
<dbReference type="AlphaFoldDB" id="M0ICX1"/>
<evidence type="ECO:0000256" key="4">
    <source>
        <dbReference type="ARBA" id="ARBA00022679"/>
    </source>
</evidence>
<keyword evidence="4" id="KW-0808">Transferase</keyword>
<dbReference type="CDD" id="cd00082">
    <property type="entry name" value="HisKA"/>
    <property type="match status" value="1"/>
</dbReference>
<evidence type="ECO:0000259" key="9">
    <source>
        <dbReference type="PROSITE" id="PS50112"/>
    </source>
</evidence>
<dbReference type="Gene3D" id="3.30.565.10">
    <property type="entry name" value="Histidine kinase-like ATPase, C-terminal domain"/>
    <property type="match status" value="1"/>
</dbReference>
<dbReference type="SUPFAM" id="SSF55874">
    <property type="entry name" value="ATPase domain of HSP90 chaperone/DNA topoisomerase II/histidine kinase"/>
    <property type="match status" value="1"/>
</dbReference>
<evidence type="ECO:0000256" key="7">
    <source>
        <dbReference type="SAM" id="MobiDB-lite"/>
    </source>
</evidence>
<keyword evidence="3" id="KW-0597">Phosphoprotein</keyword>
<comment type="catalytic activity">
    <reaction evidence="1">
        <text>ATP + protein L-histidine = ADP + protein N-phospho-L-histidine.</text>
        <dbReference type="EC" id="2.7.13.3"/>
    </reaction>
</comment>
<reference evidence="11 12" key="1">
    <citation type="journal article" date="2014" name="PLoS Genet.">
        <title>Phylogenetically driven sequencing of extremely halophilic archaea reveals strategies for static and dynamic osmo-response.</title>
        <authorList>
            <person name="Becker E.A."/>
            <person name="Seitzer P.M."/>
            <person name="Tritt A."/>
            <person name="Larsen D."/>
            <person name="Krusor M."/>
            <person name="Yao A.I."/>
            <person name="Wu D."/>
            <person name="Madern D."/>
            <person name="Eisen J.A."/>
            <person name="Darling A.E."/>
            <person name="Facciotti M.T."/>
        </authorList>
    </citation>
    <scope>NUCLEOTIDE SEQUENCE [LARGE SCALE GENOMIC DNA]</scope>
    <source>
        <strain evidence="11 12">JCM 10717</strain>
    </source>
</reference>
<dbReference type="InterPro" id="IPR003661">
    <property type="entry name" value="HisK_dim/P_dom"/>
</dbReference>
<dbReference type="InterPro" id="IPR000014">
    <property type="entry name" value="PAS"/>
</dbReference>
<dbReference type="SMART" id="SM00388">
    <property type="entry name" value="HisKA"/>
    <property type="match status" value="1"/>
</dbReference>
<evidence type="ECO:0000259" key="10">
    <source>
        <dbReference type="PROSITE" id="PS50113"/>
    </source>
</evidence>
<dbReference type="Gene3D" id="1.10.287.130">
    <property type="match status" value="1"/>
</dbReference>
<proteinExistence type="predicted"/>
<dbReference type="GO" id="GO:0000155">
    <property type="term" value="F:phosphorelay sensor kinase activity"/>
    <property type="evidence" value="ECO:0007669"/>
    <property type="project" value="InterPro"/>
</dbReference>
<dbReference type="SMART" id="SM00387">
    <property type="entry name" value="HATPase_c"/>
    <property type="match status" value="1"/>
</dbReference>
<dbReference type="PRINTS" id="PR00344">
    <property type="entry name" value="BCTRLSENSOR"/>
</dbReference>
<feature type="region of interest" description="Disordered" evidence="7">
    <location>
        <begin position="131"/>
        <end position="165"/>
    </location>
</feature>
<accession>M0ICX1</accession>
<feature type="domain" description="PAS" evidence="9">
    <location>
        <begin position="192"/>
        <end position="262"/>
    </location>
</feature>
<dbReference type="InterPro" id="IPR001789">
    <property type="entry name" value="Sig_transdc_resp-reg_receiver"/>
</dbReference>
<dbReference type="SUPFAM" id="SSF55785">
    <property type="entry name" value="PYP-like sensor domain (PAS domain)"/>
    <property type="match status" value="1"/>
</dbReference>
<evidence type="ECO:0000313" key="12">
    <source>
        <dbReference type="Proteomes" id="UP000011577"/>
    </source>
</evidence>
<dbReference type="InterPro" id="IPR005467">
    <property type="entry name" value="His_kinase_dom"/>
</dbReference>
<dbReference type="PROSITE" id="PS50109">
    <property type="entry name" value="HIS_KIN"/>
    <property type="match status" value="1"/>
</dbReference>
<feature type="domain" description="Histidine kinase" evidence="8">
    <location>
        <begin position="326"/>
        <end position="520"/>
    </location>
</feature>
<dbReference type="Pfam" id="PF08448">
    <property type="entry name" value="PAS_4"/>
    <property type="match status" value="1"/>
</dbReference>
<dbReference type="PANTHER" id="PTHR43711">
    <property type="entry name" value="TWO-COMPONENT HISTIDINE KINASE"/>
    <property type="match status" value="1"/>
</dbReference>
<keyword evidence="6" id="KW-0902">Two-component regulatory system</keyword>
<dbReference type="Gene3D" id="3.30.450.20">
    <property type="entry name" value="PAS domain"/>
    <property type="match status" value="1"/>
</dbReference>
<dbReference type="Pfam" id="PF00512">
    <property type="entry name" value="HisKA"/>
    <property type="match status" value="1"/>
</dbReference>
<evidence type="ECO:0000256" key="6">
    <source>
        <dbReference type="ARBA" id="ARBA00023012"/>
    </source>
</evidence>
<feature type="compositionally biased region" description="Acidic residues" evidence="7">
    <location>
        <begin position="135"/>
        <end position="151"/>
    </location>
</feature>
<dbReference type="Pfam" id="PF02518">
    <property type="entry name" value="HATPase_c"/>
    <property type="match status" value="1"/>
</dbReference>
<comment type="caution">
    <text evidence="11">The sequence shown here is derived from an EMBL/GenBank/DDBJ whole genome shotgun (WGS) entry which is preliminary data.</text>
</comment>
<dbReference type="InterPro" id="IPR000700">
    <property type="entry name" value="PAS-assoc_C"/>
</dbReference>
<dbReference type="PROSITE" id="PS50113">
    <property type="entry name" value="PAC"/>
    <property type="match status" value="1"/>
</dbReference>
<evidence type="ECO:0000256" key="5">
    <source>
        <dbReference type="ARBA" id="ARBA00022777"/>
    </source>
</evidence>
<dbReference type="InterPro" id="IPR036097">
    <property type="entry name" value="HisK_dim/P_sf"/>
</dbReference>
<dbReference type="InterPro" id="IPR004358">
    <property type="entry name" value="Sig_transdc_His_kin-like_C"/>
</dbReference>
<evidence type="ECO:0000256" key="1">
    <source>
        <dbReference type="ARBA" id="ARBA00000085"/>
    </source>
</evidence>
<dbReference type="InterPro" id="IPR011006">
    <property type="entry name" value="CheY-like_superfamily"/>
</dbReference>
<keyword evidence="5" id="KW-0418">Kinase</keyword>
<dbReference type="SUPFAM" id="SSF52172">
    <property type="entry name" value="CheY-like"/>
    <property type="match status" value="1"/>
</dbReference>
<dbReference type="PROSITE" id="PS50112">
    <property type="entry name" value="PAS"/>
    <property type="match status" value="1"/>
</dbReference>
<dbReference type="PANTHER" id="PTHR43711:SF1">
    <property type="entry name" value="HISTIDINE KINASE 1"/>
    <property type="match status" value="1"/>
</dbReference>
<dbReference type="EMBL" id="AOLL01000008">
    <property type="protein sequence ID" value="ELZ93912.1"/>
    <property type="molecule type" value="Genomic_DNA"/>
</dbReference>
<gene>
    <name evidence="11" type="ORF">C452_03522</name>
</gene>
<sequence length="550" mass="58600">MVSETILSVVQFVPFRPMQPDSSIRVLSADGDRAISRAVQRAVSEAVVDEAATLDAARRALDGDAYDCLVLGAGFSDGDGVSLLREVRATDDDLPVVVLAPGDADHAVTELVDLGIDAYLDRAAVLRRAARADGDDSDDSDDTDDTDDTDSDTPAGASPDDELGSRVRRLACEHRKARVAIDALNGDPPADASWFIEDALDALDDVFYVYDGEGHLVSWNERLSELTGLTDADLAGMSADAFFHEADRPAVKRAVEEAIRTGTTVVEARLPTDDGMLLFQLTGRRLTKPNGEVVGFCGVGRDITTHRQHEEQLAQQNERLGEFARVLSHDLRNPLSVAIGFLDLERETNDSEHLERVATSLTRISDIVNDVLTAARRGTAVVEFTPVAVEAVARRAWDTVETGDAALVVESTATIHADPGRLQRLFENLFRNSVEHGTADGRTSPLAVRVTASPADGTVAVEDDGTGIDAAIVTRVFERGFTTSAEGTGFGLDIVRSLAEAHGWSVSVGSASTGGARFEFAGVEFAGVESAGEDHRCPASAARKSGSDDS</sequence>
<dbReference type="EC" id="2.7.13.3" evidence="2"/>